<protein>
    <submittedName>
        <fullName evidence="1">Uncharacterized protein</fullName>
    </submittedName>
</protein>
<proteinExistence type="predicted"/>
<dbReference type="AlphaFoldDB" id="A0A9Q3CJ50"/>
<gene>
    <name evidence="1" type="ORF">O181_023450</name>
</gene>
<reference evidence="1" key="1">
    <citation type="submission" date="2021-03" db="EMBL/GenBank/DDBJ databases">
        <title>Draft genome sequence of rust myrtle Austropuccinia psidii MF-1, a brazilian biotype.</title>
        <authorList>
            <person name="Quecine M.C."/>
            <person name="Pachon D.M.R."/>
            <person name="Bonatelli M.L."/>
            <person name="Correr F.H."/>
            <person name="Franceschini L.M."/>
            <person name="Leite T.F."/>
            <person name="Margarido G.R.A."/>
            <person name="Almeida C.A."/>
            <person name="Ferrarezi J.A."/>
            <person name="Labate C.A."/>
        </authorList>
    </citation>
    <scope>NUCLEOTIDE SEQUENCE</scope>
    <source>
        <strain evidence="1">MF-1</strain>
    </source>
</reference>
<evidence type="ECO:0000313" key="2">
    <source>
        <dbReference type="Proteomes" id="UP000765509"/>
    </source>
</evidence>
<name>A0A9Q3CJ50_9BASI</name>
<organism evidence="1 2">
    <name type="scientific">Austropuccinia psidii MF-1</name>
    <dbReference type="NCBI Taxonomy" id="1389203"/>
    <lineage>
        <taxon>Eukaryota</taxon>
        <taxon>Fungi</taxon>
        <taxon>Dikarya</taxon>
        <taxon>Basidiomycota</taxon>
        <taxon>Pucciniomycotina</taxon>
        <taxon>Pucciniomycetes</taxon>
        <taxon>Pucciniales</taxon>
        <taxon>Sphaerophragmiaceae</taxon>
        <taxon>Austropuccinia</taxon>
    </lineage>
</organism>
<evidence type="ECO:0000313" key="1">
    <source>
        <dbReference type="EMBL" id="MBW0483735.1"/>
    </source>
</evidence>
<comment type="caution">
    <text evidence="1">The sequence shown here is derived from an EMBL/GenBank/DDBJ whole genome shotgun (WGS) entry which is preliminary data.</text>
</comment>
<dbReference type="EMBL" id="AVOT02007361">
    <property type="protein sequence ID" value="MBW0483735.1"/>
    <property type="molecule type" value="Genomic_DNA"/>
</dbReference>
<dbReference type="Proteomes" id="UP000765509">
    <property type="component" value="Unassembled WGS sequence"/>
</dbReference>
<accession>A0A9Q3CJ50</accession>
<keyword evidence="2" id="KW-1185">Reference proteome</keyword>
<sequence>MEAPNNFVKFESGLNEQFGRTRSILDLSDPKIHSGPLIVLEEYDLVNSQEQDFKQVEMLLNELELAHVVPTQQLVFVPVSDVLGSAAYLQLPAWSLGSRNISFLLRFINKLVGIQTTCV</sequence>